<reference evidence="2" key="1">
    <citation type="submission" date="2010-11" db="EMBL/GenBank/DDBJ databases">
        <title>Genome sequence of Helicobacter pylori strain India7.</title>
        <authorList>
            <person name="Kersulyte D."/>
            <person name="Mukhopadhyay A."/>
            <person name="Choudhury A."/>
            <person name="Nair G.B."/>
            <person name="Berg D.E."/>
        </authorList>
    </citation>
    <scope>NUCLEOTIDE SEQUENCE [LARGE SCALE GENOMIC DNA]</scope>
    <source>
        <strain evidence="2">India7</strain>
    </source>
</reference>
<dbReference type="KEGG" id="hpn:HPIN_00975"/>
<dbReference type="AlphaFoldDB" id="E8QE64"/>
<name>E8QE64_HELP7</name>
<evidence type="ECO:0000313" key="1">
    <source>
        <dbReference type="EMBL" id="ADU79452.1"/>
    </source>
</evidence>
<dbReference type="EMBL" id="CP002331">
    <property type="protein sequence ID" value="ADU79452.1"/>
    <property type="molecule type" value="Genomic_DNA"/>
</dbReference>
<dbReference type="Proteomes" id="UP000009059">
    <property type="component" value="Chromosome"/>
</dbReference>
<protein>
    <submittedName>
        <fullName evidence="1">Uncharacterized protein</fullName>
    </submittedName>
</protein>
<sequence length="33" mass="3877">MALDDFLTCFEFSFMSFAIEQNKNPIFIWSLAV</sequence>
<dbReference type="HOGENOM" id="CLU_3382226_0_0_7"/>
<accession>E8QE64</accession>
<proteinExistence type="predicted"/>
<gene>
    <name evidence="1" type="ordered locus">HPIN_00975</name>
</gene>
<organism evidence="1 2">
    <name type="scientific">Helicobacter pylori (strain India7)</name>
    <dbReference type="NCBI Taxonomy" id="907238"/>
    <lineage>
        <taxon>Bacteria</taxon>
        <taxon>Pseudomonadati</taxon>
        <taxon>Campylobacterota</taxon>
        <taxon>Epsilonproteobacteria</taxon>
        <taxon>Campylobacterales</taxon>
        <taxon>Helicobacteraceae</taxon>
        <taxon>Helicobacter</taxon>
    </lineage>
</organism>
<evidence type="ECO:0000313" key="2">
    <source>
        <dbReference type="Proteomes" id="UP000009059"/>
    </source>
</evidence>